<sequence length="158" mass="17668">MKQSKTNALRYLDTLRIPYKIFSYDIDDGKIDGISVCEKIDGNPLTFFKTLVTIDKKNGVFVFLVPVLEELDLKKASKLVKEKSLQLLPVKELFALTGYHRGGCSPIALKKNFKIYVDSSIENISTIIISGGKIGIVIQIQVEDFLDVTRAKVNSLTL</sequence>
<evidence type="ECO:0000313" key="6">
    <source>
        <dbReference type="EMBL" id="SFJ69543.1"/>
    </source>
</evidence>
<dbReference type="EC" id="4.2.-.-" evidence="4"/>
<dbReference type="OrthoDB" id="9809296at2"/>
<evidence type="ECO:0000256" key="1">
    <source>
        <dbReference type="ARBA" id="ARBA00009798"/>
    </source>
</evidence>
<name>A0A1I3TGB1_9FLAO</name>
<dbReference type="RefSeq" id="WP_090680188.1">
    <property type="nucleotide sequence ID" value="NZ_FORU01000013.1"/>
</dbReference>
<dbReference type="PIRSF" id="PIRSF006181">
    <property type="entry name" value="EbsC_YbaK"/>
    <property type="match status" value="1"/>
</dbReference>
<evidence type="ECO:0000313" key="7">
    <source>
        <dbReference type="Proteomes" id="UP000243887"/>
    </source>
</evidence>
<keyword evidence="3 4" id="KW-0456">Lyase</keyword>
<dbReference type="NCBIfam" id="TIGR00011">
    <property type="entry name" value="YbaK_EbsC"/>
    <property type="match status" value="1"/>
</dbReference>
<protein>
    <recommendedName>
        <fullName evidence="4">Cys-tRNA(Pro)/Cys-tRNA(Cys) deacylase</fullName>
        <ecNumber evidence="4">4.2.-.-</ecNumber>
    </recommendedName>
</protein>
<evidence type="ECO:0000256" key="4">
    <source>
        <dbReference type="PIRNR" id="PIRNR006181"/>
    </source>
</evidence>
<dbReference type="GO" id="GO:0016829">
    <property type="term" value="F:lyase activity"/>
    <property type="evidence" value="ECO:0007669"/>
    <property type="project" value="UniProtKB-KW"/>
</dbReference>
<dbReference type="Proteomes" id="UP000243887">
    <property type="component" value="Unassembled WGS sequence"/>
</dbReference>
<dbReference type="EMBL" id="FORU01000013">
    <property type="protein sequence ID" value="SFJ69543.1"/>
    <property type="molecule type" value="Genomic_DNA"/>
</dbReference>
<dbReference type="SUPFAM" id="SSF55826">
    <property type="entry name" value="YbaK/ProRS associated domain"/>
    <property type="match status" value="1"/>
</dbReference>
<dbReference type="InterPro" id="IPR004369">
    <property type="entry name" value="Prolyl-tRNA_editing_YbaK/EbsC"/>
</dbReference>
<evidence type="ECO:0000256" key="3">
    <source>
        <dbReference type="ARBA" id="ARBA00023239"/>
    </source>
</evidence>
<organism evidence="6 7">
    <name type="scientific">Myroides guanonis</name>
    <dbReference type="NCBI Taxonomy" id="1150112"/>
    <lineage>
        <taxon>Bacteria</taxon>
        <taxon>Pseudomonadati</taxon>
        <taxon>Bacteroidota</taxon>
        <taxon>Flavobacteriia</taxon>
        <taxon>Flavobacteriales</taxon>
        <taxon>Flavobacteriaceae</taxon>
        <taxon>Myroides</taxon>
    </lineage>
</organism>
<evidence type="ECO:0000259" key="5">
    <source>
        <dbReference type="Pfam" id="PF04073"/>
    </source>
</evidence>
<feature type="domain" description="YbaK/aminoacyl-tRNA synthetase-associated" evidence="5">
    <location>
        <begin position="43"/>
        <end position="147"/>
    </location>
</feature>
<dbReference type="Gene3D" id="3.90.960.10">
    <property type="entry name" value="YbaK/aminoacyl-tRNA synthetase-associated domain"/>
    <property type="match status" value="1"/>
</dbReference>
<gene>
    <name evidence="6" type="ORF">SAMN04487893_11357</name>
</gene>
<dbReference type="GO" id="GO:0002161">
    <property type="term" value="F:aminoacyl-tRNA deacylase activity"/>
    <property type="evidence" value="ECO:0007669"/>
    <property type="project" value="InterPro"/>
</dbReference>
<dbReference type="STRING" id="1150112.SAMN04487893_11357"/>
<keyword evidence="7" id="KW-1185">Reference proteome</keyword>
<reference evidence="7" key="1">
    <citation type="submission" date="2016-10" db="EMBL/GenBank/DDBJ databases">
        <authorList>
            <person name="Varghese N."/>
            <person name="Submissions S."/>
        </authorList>
    </citation>
    <scope>NUCLEOTIDE SEQUENCE [LARGE SCALE GENOMIC DNA]</scope>
    <source>
        <strain evidence="7">DSM 26542</strain>
    </source>
</reference>
<dbReference type="InterPro" id="IPR036754">
    <property type="entry name" value="YbaK/aa-tRNA-synt-asso_dom_sf"/>
</dbReference>
<dbReference type="GO" id="GO:0006412">
    <property type="term" value="P:translation"/>
    <property type="evidence" value="ECO:0007669"/>
    <property type="project" value="UniProtKB-KW"/>
</dbReference>
<dbReference type="Pfam" id="PF04073">
    <property type="entry name" value="tRNA_edit"/>
    <property type="match status" value="1"/>
</dbReference>
<accession>A0A1I3TGB1</accession>
<evidence type="ECO:0000256" key="2">
    <source>
        <dbReference type="ARBA" id="ARBA00022917"/>
    </source>
</evidence>
<proteinExistence type="inferred from homology"/>
<keyword evidence="2 4" id="KW-0648">Protein biosynthesis</keyword>
<comment type="similarity">
    <text evidence="1 4">Belongs to the prolyl-tRNA editing family. YbaK/EbsC subfamily.</text>
</comment>
<dbReference type="AlphaFoldDB" id="A0A1I3TGB1"/>
<dbReference type="PANTHER" id="PTHR30411:SF0">
    <property type="entry name" value="CYS-TRNA(PRO)_CYS-TRNA(CYS) DEACYLASE YBAK"/>
    <property type="match status" value="1"/>
</dbReference>
<dbReference type="InterPro" id="IPR007214">
    <property type="entry name" value="YbaK/aa-tRNA-synth-assoc-dom"/>
</dbReference>
<dbReference type="PANTHER" id="PTHR30411">
    <property type="entry name" value="CYTOPLASMIC PROTEIN"/>
    <property type="match status" value="1"/>
</dbReference>